<keyword evidence="2" id="KW-1185">Reference proteome</keyword>
<evidence type="ECO:0000313" key="1">
    <source>
        <dbReference type="EMBL" id="KTD85974.1"/>
    </source>
</evidence>
<protein>
    <submittedName>
        <fullName evidence="1">Uncharacterized protein</fullName>
    </submittedName>
</protein>
<organism evidence="1 2">
    <name type="scientific">Paenibacillus etheri</name>
    <dbReference type="NCBI Taxonomy" id="1306852"/>
    <lineage>
        <taxon>Bacteria</taxon>
        <taxon>Bacillati</taxon>
        <taxon>Bacillota</taxon>
        <taxon>Bacilli</taxon>
        <taxon>Bacillales</taxon>
        <taxon>Paenibacillaceae</taxon>
        <taxon>Paenibacillus</taxon>
    </lineage>
</organism>
<evidence type="ECO:0000313" key="2">
    <source>
        <dbReference type="Proteomes" id="UP000054709"/>
    </source>
</evidence>
<comment type="caution">
    <text evidence="1">The sequence shown here is derived from an EMBL/GenBank/DDBJ whole genome shotgun (WGS) entry which is preliminary data.</text>
</comment>
<reference evidence="1 2" key="1">
    <citation type="journal article" date="2015" name="Int. Biodeterior. Biodegradation">
        <title>Physiological and genetic screening methods for the isolation of methyl tert-butyl ether-degrading bacteria for bioremediation purposes.</title>
        <authorList>
            <person name="Guisado I.M."/>
            <person name="Purswani J."/>
            <person name="Gonzalez Lopez J."/>
            <person name="Pozo C."/>
        </authorList>
    </citation>
    <scope>NUCLEOTIDE SEQUENCE [LARGE SCALE GENOMIC DNA]</scope>
    <source>
        <strain evidence="1 2">SH7</strain>
    </source>
</reference>
<accession>A0A0W1AX92</accession>
<proteinExistence type="predicted"/>
<gene>
    <name evidence="1" type="ORF">UQ64_17965</name>
</gene>
<name>A0A0W1AX92_9BACL</name>
<dbReference type="Proteomes" id="UP000054709">
    <property type="component" value="Unassembled WGS sequence"/>
</dbReference>
<dbReference type="EMBL" id="LCZJ02000025">
    <property type="protein sequence ID" value="KTD85974.1"/>
    <property type="molecule type" value="Genomic_DNA"/>
</dbReference>
<dbReference type="AlphaFoldDB" id="A0A0W1AX92"/>
<sequence length="71" mass="7920">MLVDTFHFNNGILKYALLVGMVSAELNDISSVIVNKRSDVMSYFIEFLRTLFPDSTSAAISIIITVCFLDV</sequence>